<accession>A0A1T5LND7</accession>
<evidence type="ECO:0000313" key="2">
    <source>
        <dbReference type="EMBL" id="SKC77486.1"/>
    </source>
</evidence>
<evidence type="ECO:0000313" key="3">
    <source>
        <dbReference type="Proteomes" id="UP000190285"/>
    </source>
</evidence>
<dbReference type="AlphaFoldDB" id="A0A1T5LND7"/>
<organism evidence="2 3">
    <name type="scientific">Maledivibacter halophilus</name>
    <dbReference type="NCBI Taxonomy" id="36842"/>
    <lineage>
        <taxon>Bacteria</taxon>
        <taxon>Bacillati</taxon>
        <taxon>Bacillota</taxon>
        <taxon>Clostridia</taxon>
        <taxon>Peptostreptococcales</taxon>
        <taxon>Caminicellaceae</taxon>
        <taxon>Maledivibacter</taxon>
    </lineage>
</organism>
<dbReference type="OrthoDB" id="1705555at2"/>
<proteinExistence type="predicted"/>
<dbReference type="EMBL" id="FUZT01000007">
    <property type="protein sequence ID" value="SKC77486.1"/>
    <property type="molecule type" value="Genomic_DNA"/>
</dbReference>
<sequence>MTETIYNSLLNKIEIHKKIDAETYHNARLLLKTYSTVAWENATNYQDIVCEHSETYGTEDYSGLEIMSQLGEEKKARELKDKLMNVAENMIMLEAIERALIHVKEYPYNGQLYYEIISKNFFVKYKYSEREMLESLDMARTTYYRKRKEAIHLFGVSLWGFIIPTIMKTLPI</sequence>
<keyword evidence="3" id="KW-1185">Reference proteome</keyword>
<keyword evidence="1" id="KW-0812">Transmembrane</keyword>
<name>A0A1T5LND7_9FIRM</name>
<gene>
    <name evidence="2" type="ORF">SAMN02194393_03142</name>
</gene>
<evidence type="ECO:0000256" key="1">
    <source>
        <dbReference type="SAM" id="Phobius"/>
    </source>
</evidence>
<dbReference type="RefSeq" id="WP_079492847.1">
    <property type="nucleotide sequence ID" value="NZ_FUZT01000007.1"/>
</dbReference>
<reference evidence="2 3" key="1">
    <citation type="submission" date="2017-02" db="EMBL/GenBank/DDBJ databases">
        <authorList>
            <person name="Peterson S.W."/>
        </authorList>
    </citation>
    <scope>NUCLEOTIDE SEQUENCE [LARGE SCALE GENOMIC DNA]</scope>
    <source>
        <strain evidence="2 3">M1</strain>
    </source>
</reference>
<feature type="transmembrane region" description="Helical" evidence="1">
    <location>
        <begin position="150"/>
        <end position="167"/>
    </location>
</feature>
<dbReference type="STRING" id="36842.SAMN02194393_03142"/>
<dbReference type="Proteomes" id="UP000190285">
    <property type="component" value="Unassembled WGS sequence"/>
</dbReference>
<keyword evidence="1" id="KW-1133">Transmembrane helix</keyword>
<keyword evidence="1" id="KW-0472">Membrane</keyword>
<evidence type="ECO:0008006" key="4">
    <source>
        <dbReference type="Google" id="ProtNLM"/>
    </source>
</evidence>
<protein>
    <recommendedName>
        <fullName evidence="4">Phage transcriptional regulator, ArpU family</fullName>
    </recommendedName>
</protein>